<evidence type="ECO:0000256" key="3">
    <source>
        <dbReference type="ARBA" id="ARBA00022722"/>
    </source>
</evidence>
<reference evidence="9" key="1">
    <citation type="submission" date="2018-05" db="EMBL/GenBank/DDBJ databases">
        <title>Draft genome of Mucuna pruriens seed.</title>
        <authorList>
            <person name="Nnadi N.E."/>
            <person name="Vos R."/>
            <person name="Hasami M.H."/>
            <person name="Devisetty U.K."/>
            <person name="Aguiy J.C."/>
        </authorList>
    </citation>
    <scope>NUCLEOTIDE SEQUENCE [LARGE SCALE GENOMIC DNA]</scope>
    <source>
        <strain evidence="9">JCA_2017</strain>
    </source>
</reference>
<evidence type="ECO:0000256" key="5">
    <source>
        <dbReference type="ARBA" id="ARBA00022801"/>
    </source>
</evidence>
<organism evidence="9 10">
    <name type="scientific">Mucuna pruriens</name>
    <name type="common">Velvet bean</name>
    <name type="synonym">Dolichos pruriens</name>
    <dbReference type="NCBI Taxonomy" id="157652"/>
    <lineage>
        <taxon>Eukaryota</taxon>
        <taxon>Viridiplantae</taxon>
        <taxon>Streptophyta</taxon>
        <taxon>Embryophyta</taxon>
        <taxon>Tracheophyta</taxon>
        <taxon>Spermatophyta</taxon>
        <taxon>Magnoliopsida</taxon>
        <taxon>eudicotyledons</taxon>
        <taxon>Gunneridae</taxon>
        <taxon>Pentapetalae</taxon>
        <taxon>rosids</taxon>
        <taxon>fabids</taxon>
        <taxon>Fabales</taxon>
        <taxon>Fabaceae</taxon>
        <taxon>Papilionoideae</taxon>
        <taxon>50 kb inversion clade</taxon>
        <taxon>NPAAA clade</taxon>
        <taxon>indigoferoid/millettioid clade</taxon>
        <taxon>Phaseoleae</taxon>
        <taxon>Mucuna</taxon>
    </lineage>
</organism>
<dbReference type="Pfam" id="PF17921">
    <property type="entry name" value="Integrase_H2C2"/>
    <property type="match status" value="1"/>
</dbReference>
<dbReference type="Proteomes" id="UP000257109">
    <property type="component" value="Unassembled WGS sequence"/>
</dbReference>
<gene>
    <name evidence="9" type="ORF">CR513_09425</name>
</gene>
<dbReference type="EMBL" id="QJKJ01001664">
    <property type="protein sequence ID" value="RDY06577.1"/>
    <property type="molecule type" value="Genomic_DNA"/>
</dbReference>
<protein>
    <recommendedName>
        <fullName evidence="11">Integrase zinc-binding domain-containing protein</fullName>
    </recommendedName>
</protein>
<proteinExistence type="predicted"/>
<name>A0A371HUY5_MUCPR</name>
<dbReference type="InterPro" id="IPR041588">
    <property type="entry name" value="Integrase_H2C2"/>
</dbReference>
<dbReference type="AlphaFoldDB" id="A0A371HUY5"/>
<dbReference type="GO" id="GO:0003964">
    <property type="term" value="F:RNA-directed DNA polymerase activity"/>
    <property type="evidence" value="ECO:0007669"/>
    <property type="project" value="UniProtKB-KW"/>
</dbReference>
<dbReference type="GO" id="GO:0004519">
    <property type="term" value="F:endonuclease activity"/>
    <property type="evidence" value="ECO:0007669"/>
    <property type="project" value="UniProtKB-KW"/>
</dbReference>
<feature type="domain" description="Reverse transcriptase RNase H-like" evidence="7">
    <location>
        <begin position="17"/>
        <end position="58"/>
    </location>
</feature>
<dbReference type="FunFam" id="1.10.340.70:FF:000001">
    <property type="entry name" value="Retrovirus-related Pol polyprotein from transposon gypsy-like Protein"/>
    <property type="match status" value="1"/>
</dbReference>
<keyword evidence="3" id="KW-0540">Nuclease</keyword>
<keyword evidence="6" id="KW-0695">RNA-directed DNA polymerase</keyword>
<keyword evidence="4" id="KW-0255">Endonuclease</keyword>
<dbReference type="PANTHER" id="PTHR35046:SF9">
    <property type="entry name" value="RNA-DIRECTED DNA POLYMERASE"/>
    <property type="match status" value="1"/>
</dbReference>
<comment type="caution">
    <text evidence="9">The sequence shown here is derived from an EMBL/GenBank/DDBJ whole genome shotgun (WGS) entry which is preliminary data.</text>
</comment>
<keyword evidence="2" id="KW-0548">Nucleotidyltransferase</keyword>
<dbReference type="Pfam" id="PF17917">
    <property type="entry name" value="RT_RNaseH"/>
    <property type="match status" value="1"/>
</dbReference>
<dbReference type="OrthoDB" id="1932715at2759"/>
<dbReference type="InterPro" id="IPR041373">
    <property type="entry name" value="RT_RNaseH"/>
</dbReference>
<evidence type="ECO:0000313" key="10">
    <source>
        <dbReference type="Proteomes" id="UP000257109"/>
    </source>
</evidence>
<feature type="domain" description="Integrase zinc-binding" evidence="8">
    <location>
        <begin position="88"/>
        <end position="144"/>
    </location>
</feature>
<keyword evidence="5" id="KW-0378">Hydrolase</keyword>
<keyword evidence="1" id="KW-0808">Transferase</keyword>
<evidence type="ECO:0000259" key="8">
    <source>
        <dbReference type="Pfam" id="PF17921"/>
    </source>
</evidence>
<evidence type="ECO:0000256" key="1">
    <source>
        <dbReference type="ARBA" id="ARBA00022679"/>
    </source>
</evidence>
<evidence type="ECO:0000256" key="2">
    <source>
        <dbReference type="ARBA" id="ARBA00022695"/>
    </source>
</evidence>
<evidence type="ECO:0000259" key="7">
    <source>
        <dbReference type="Pfam" id="PF17917"/>
    </source>
</evidence>
<dbReference type="Gene3D" id="1.10.340.70">
    <property type="match status" value="1"/>
</dbReference>
<evidence type="ECO:0008006" key="11">
    <source>
        <dbReference type="Google" id="ProtNLM"/>
    </source>
</evidence>
<evidence type="ECO:0000313" key="9">
    <source>
        <dbReference type="EMBL" id="RDY06577.1"/>
    </source>
</evidence>
<dbReference type="GO" id="GO:0016787">
    <property type="term" value="F:hydrolase activity"/>
    <property type="evidence" value="ECO:0007669"/>
    <property type="project" value="UniProtKB-KW"/>
</dbReference>
<feature type="non-terminal residue" evidence="9">
    <location>
        <position position="1"/>
    </location>
</feature>
<keyword evidence="10" id="KW-1185">Reference proteome</keyword>
<evidence type="ECO:0000256" key="4">
    <source>
        <dbReference type="ARBA" id="ARBA00022759"/>
    </source>
</evidence>
<dbReference type="PANTHER" id="PTHR35046">
    <property type="entry name" value="ZINC KNUCKLE (CCHC-TYPE) FAMILY PROTEIN"/>
    <property type="match status" value="1"/>
</dbReference>
<evidence type="ECO:0000256" key="6">
    <source>
        <dbReference type="ARBA" id="ARBA00022918"/>
    </source>
</evidence>
<accession>A0A371HUY5</accession>
<sequence>MANAQNCWWSKKLPWACKALQTWQHYLFPKEFVIYSDHEALKQLRGQGKLNKGHAKWHKQGELNVVANALSRHDGFLFKGKTLCVPLSSMRQLLVKEAHEGGFMGHFGEIKTSDMLSENFFWPYMRKDMYNVCEKCLTCKVAKSKVFPL</sequence>